<name>A0ABQ1FLL3_9BACL</name>
<evidence type="ECO:0000313" key="3">
    <source>
        <dbReference type="Proteomes" id="UP000609323"/>
    </source>
</evidence>
<dbReference type="EMBL" id="BMHF01000001">
    <property type="protein sequence ID" value="GGA21435.1"/>
    <property type="molecule type" value="Genomic_DNA"/>
</dbReference>
<comment type="caution">
    <text evidence="2">The sequence shown here is derived from an EMBL/GenBank/DDBJ whole genome shotgun (WGS) entry which is preliminary data.</text>
</comment>
<feature type="region of interest" description="Disordered" evidence="1">
    <location>
        <begin position="64"/>
        <end position="89"/>
    </location>
</feature>
<organism evidence="2 3">
    <name type="scientific">Paenibacillus physcomitrellae</name>
    <dbReference type="NCBI Taxonomy" id="1619311"/>
    <lineage>
        <taxon>Bacteria</taxon>
        <taxon>Bacillati</taxon>
        <taxon>Bacillota</taxon>
        <taxon>Bacilli</taxon>
        <taxon>Bacillales</taxon>
        <taxon>Paenibacillaceae</taxon>
        <taxon>Paenibacillus</taxon>
    </lineage>
</organism>
<evidence type="ECO:0000256" key="1">
    <source>
        <dbReference type="SAM" id="MobiDB-lite"/>
    </source>
</evidence>
<sequence>MNKFCCPPVSPIVLDPIVSVQDFYHPQLVPVIQPIEIVQKHHCVPVYQKCFTYNTTEVGPEFGPGPGLVGPRAGISKSKSRGAKNRKKK</sequence>
<protein>
    <recommendedName>
        <fullName evidence="4">Spore coat protein D</fullName>
    </recommendedName>
</protein>
<feature type="compositionally biased region" description="Basic residues" evidence="1">
    <location>
        <begin position="78"/>
        <end position="89"/>
    </location>
</feature>
<evidence type="ECO:0008006" key="4">
    <source>
        <dbReference type="Google" id="ProtNLM"/>
    </source>
</evidence>
<reference evidence="3" key="1">
    <citation type="journal article" date="2019" name="Int. J. Syst. Evol. Microbiol.">
        <title>The Global Catalogue of Microorganisms (GCM) 10K type strain sequencing project: providing services to taxonomists for standard genome sequencing and annotation.</title>
        <authorList>
            <consortium name="The Broad Institute Genomics Platform"/>
            <consortium name="The Broad Institute Genome Sequencing Center for Infectious Disease"/>
            <person name="Wu L."/>
            <person name="Ma J."/>
        </authorList>
    </citation>
    <scope>NUCLEOTIDE SEQUENCE [LARGE SCALE GENOMIC DNA]</scope>
    <source>
        <strain evidence="3">CGMCC 1.15044</strain>
    </source>
</reference>
<dbReference type="Proteomes" id="UP000609323">
    <property type="component" value="Unassembled WGS sequence"/>
</dbReference>
<evidence type="ECO:0000313" key="2">
    <source>
        <dbReference type="EMBL" id="GGA21435.1"/>
    </source>
</evidence>
<dbReference type="RefSeq" id="WP_094093512.1">
    <property type="nucleotide sequence ID" value="NZ_BMHF01000001.1"/>
</dbReference>
<keyword evidence="3" id="KW-1185">Reference proteome</keyword>
<accession>A0ABQ1FLL3</accession>
<gene>
    <name evidence="2" type="ORF">GCM10010917_02670</name>
</gene>
<proteinExistence type="predicted"/>